<proteinExistence type="predicted"/>
<evidence type="ECO:0000313" key="3">
    <source>
        <dbReference type="Proteomes" id="UP000292373"/>
    </source>
</evidence>
<evidence type="ECO:0000313" key="2">
    <source>
        <dbReference type="EMBL" id="TBT85420.1"/>
    </source>
</evidence>
<dbReference type="Proteomes" id="UP000292373">
    <property type="component" value="Unassembled WGS sequence"/>
</dbReference>
<sequence>MDSWGVVIVAVVGVIGTVAGTWIQGHHTRRAAEEARRFEQRESLRPLQLEAFATLMETFADMDQYAHSPSDDKDPFAELRAKARAAELPMARFAALVPSNVVANARALLDCYCSISSHPLSEFEDIPLHARRDALVASFRQQRIE</sequence>
<protein>
    <submittedName>
        <fullName evidence="2">Uncharacterized protein</fullName>
    </submittedName>
</protein>
<dbReference type="AlphaFoldDB" id="A0A4Q9KE79"/>
<comment type="caution">
    <text evidence="2">The sequence shown here is derived from an EMBL/GenBank/DDBJ whole genome shotgun (WGS) entry which is preliminary data.</text>
</comment>
<dbReference type="RefSeq" id="WP_131167761.1">
    <property type="nucleotide sequence ID" value="NZ_SDMQ01000005.1"/>
</dbReference>
<reference evidence="2 3" key="1">
    <citation type="submission" date="2019-01" db="EMBL/GenBank/DDBJ databases">
        <title>Lactibacter flavus gen. nov., sp. nov., a novel bacterium of the family Propionibacteriaceae isolated from raw milk and dairy products.</title>
        <authorList>
            <person name="Huptas C."/>
            <person name="Wenning M."/>
            <person name="Breitenwieser F."/>
            <person name="Doll E."/>
            <person name="Von Neubeck M."/>
            <person name="Busse H.-J."/>
            <person name="Scherer S."/>
        </authorList>
    </citation>
    <scope>NUCLEOTIDE SEQUENCE [LARGE SCALE GENOMIC DNA]</scope>
    <source>
        <strain evidence="2 3">KCTC 33808</strain>
    </source>
</reference>
<keyword evidence="3" id="KW-1185">Reference proteome</keyword>
<keyword evidence="1" id="KW-0472">Membrane</keyword>
<gene>
    <name evidence="2" type="ORF">ET989_06645</name>
</gene>
<accession>A0A4Q9KE79</accession>
<feature type="transmembrane region" description="Helical" evidence="1">
    <location>
        <begin position="6"/>
        <end position="23"/>
    </location>
</feature>
<organism evidence="2 3">
    <name type="scientific">Propioniciclava sinopodophylli</name>
    <dbReference type="NCBI Taxonomy" id="1837344"/>
    <lineage>
        <taxon>Bacteria</taxon>
        <taxon>Bacillati</taxon>
        <taxon>Actinomycetota</taxon>
        <taxon>Actinomycetes</taxon>
        <taxon>Propionibacteriales</taxon>
        <taxon>Propionibacteriaceae</taxon>
        <taxon>Propioniciclava</taxon>
    </lineage>
</organism>
<dbReference type="EMBL" id="SDMQ01000005">
    <property type="protein sequence ID" value="TBT85420.1"/>
    <property type="molecule type" value="Genomic_DNA"/>
</dbReference>
<evidence type="ECO:0000256" key="1">
    <source>
        <dbReference type="SAM" id="Phobius"/>
    </source>
</evidence>
<keyword evidence="1" id="KW-1133">Transmembrane helix</keyword>
<name>A0A4Q9KE79_9ACTN</name>
<keyword evidence="1" id="KW-0812">Transmembrane</keyword>